<feature type="transmembrane region" description="Helical" evidence="1">
    <location>
        <begin position="132"/>
        <end position="152"/>
    </location>
</feature>
<evidence type="ECO:0000313" key="3">
    <source>
        <dbReference type="EMBL" id="PXW82334.1"/>
    </source>
</evidence>
<organism evidence="3 4">
    <name type="scientific">Pseudogracilibacillus auburnensis</name>
    <dbReference type="NCBI Taxonomy" id="1494959"/>
    <lineage>
        <taxon>Bacteria</taxon>
        <taxon>Bacillati</taxon>
        <taxon>Bacillota</taxon>
        <taxon>Bacilli</taxon>
        <taxon>Bacillales</taxon>
        <taxon>Bacillaceae</taxon>
        <taxon>Pseudogracilibacillus</taxon>
    </lineage>
</organism>
<keyword evidence="1" id="KW-1133">Transmembrane helix</keyword>
<dbReference type="RefSeq" id="WP_110397135.1">
    <property type="nucleotide sequence ID" value="NZ_JBHUHB010000001.1"/>
</dbReference>
<proteinExistence type="predicted"/>
<keyword evidence="1" id="KW-0472">Membrane</keyword>
<dbReference type="AlphaFoldDB" id="A0A2V3VMC3"/>
<dbReference type="EMBL" id="QJJQ01000019">
    <property type="protein sequence ID" value="PXW82334.1"/>
    <property type="molecule type" value="Genomic_DNA"/>
</dbReference>
<feature type="domain" description="Phosphatidic acid phosphatase type 2/haloperoxidase" evidence="2">
    <location>
        <begin position="85"/>
        <end position="207"/>
    </location>
</feature>
<keyword evidence="4" id="KW-1185">Reference proteome</keyword>
<dbReference type="Pfam" id="PF01569">
    <property type="entry name" value="PAP2"/>
    <property type="match status" value="1"/>
</dbReference>
<feature type="transmembrane region" description="Helical" evidence="1">
    <location>
        <begin position="87"/>
        <end position="108"/>
    </location>
</feature>
<dbReference type="OrthoDB" id="9789113at2"/>
<evidence type="ECO:0000256" key="1">
    <source>
        <dbReference type="SAM" id="Phobius"/>
    </source>
</evidence>
<dbReference type="InterPro" id="IPR036938">
    <property type="entry name" value="PAP2/HPO_sf"/>
</dbReference>
<dbReference type="SUPFAM" id="SSF48317">
    <property type="entry name" value="Acid phosphatase/Vanadium-dependent haloperoxidase"/>
    <property type="match status" value="1"/>
</dbReference>
<comment type="caution">
    <text evidence="3">The sequence shown here is derived from an EMBL/GenBank/DDBJ whole genome shotgun (WGS) entry which is preliminary data.</text>
</comment>
<dbReference type="CDD" id="cd03392">
    <property type="entry name" value="PAP2_like_2"/>
    <property type="match status" value="1"/>
</dbReference>
<dbReference type="PANTHER" id="PTHR14969:SF13">
    <property type="entry name" value="AT30094P"/>
    <property type="match status" value="1"/>
</dbReference>
<sequence length="224" mass="25770">MWWIKIRSNKKPIIIISGVFLFLFMVVAFMTSGTQGLLIDENVAYWADQNSLPLMNYASFIGSSEMILLVTVIVGLVLLIRRNWKQLFFFFTVSVGGVVLNLALKMLIRRARPGDEVSYIEVFNQNLEIQSYSFPSGHTMRATILFLFLIYLSYRFGKNSMLKFITLIVFVALIVTVALSRIMLDAHFATDIAGALLISISWFFLCLYFFYTPKQASYQMFSHR</sequence>
<dbReference type="PANTHER" id="PTHR14969">
    <property type="entry name" value="SPHINGOSINE-1-PHOSPHATE PHOSPHOHYDROLASE"/>
    <property type="match status" value="1"/>
</dbReference>
<protein>
    <submittedName>
        <fullName evidence="3">Undecaprenyl-diphosphatase</fullName>
    </submittedName>
</protein>
<dbReference type="SMART" id="SM00014">
    <property type="entry name" value="acidPPc"/>
    <property type="match status" value="1"/>
</dbReference>
<evidence type="ECO:0000259" key="2">
    <source>
        <dbReference type="SMART" id="SM00014"/>
    </source>
</evidence>
<feature type="transmembrane region" description="Helical" evidence="1">
    <location>
        <begin position="188"/>
        <end position="211"/>
    </location>
</feature>
<keyword evidence="1" id="KW-0812">Transmembrane</keyword>
<name>A0A2V3VMC3_9BACI</name>
<dbReference type="Gene3D" id="1.20.144.10">
    <property type="entry name" value="Phosphatidic acid phosphatase type 2/haloperoxidase"/>
    <property type="match status" value="2"/>
</dbReference>
<dbReference type="InterPro" id="IPR000326">
    <property type="entry name" value="PAP2/HPO"/>
</dbReference>
<feature type="transmembrane region" description="Helical" evidence="1">
    <location>
        <begin position="12"/>
        <end position="37"/>
    </location>
</feature>
<dbReference type="Proteomes" id="UP000247978">
    <property type="component" value="Unassembled WGS sequence"/>
</dbReference>
<accession>A0A2V3VMC3</accession>
<feature type="transmembrane region" description="Helical" evidence="1">
    <location>
        <begin position="57"/>
        <end position="80"/>
    </location>
</feature>
<reference evidence="3 4" key="1">
    <citation type="submission" date="2018-05" db="EMBL/GenBank/DDBJ databases">
        <title>Genomic Encyclopedia of Type Strains, Phase IV (KMG-IV): sequencing the most valuable type-strain genomes for metagenomic binning, comparative biology and taxonomic classification.</title>
        <authorList>
            <person name="Goeker M."/>
        </authorList>
    </citation>
    <scope>NUCLEOTIDE SEQUENCE [LARGE SCALE GENOMIC DNA]</scope>
    <source>
        <strain evidence="3 4">DSM 28556</strain>
    </source>
</reference>
<gene>
    <name evidence="3" type="ORF">DFR56_11921</name>
</gene>
<feature type="transmembrane region" description="Helical" evidence="1">
    <location>
        <begin position="164"/>
        <end position="182"/>
    </location>
</feature>
<evidence type="ECO:0000313" key="4">
    <source>
        <dbReference type="Proteomes" id="UP000247978"/>
    </source>
</evidence>